<organism evidence="2 3">
    <name type="scientific">Luteolibacter yonseiensis</name>
    <dbReference type="NCBI Taxonomy" id="1144680"/>
    <lineage>
        <taxon>Bacteria</taxon>
        <taxon>Pseudomonadati</taxon>
        <taxon>Verrucomicrobiota</taxon>
        <taxon>Verrucomicrobiia</taxon>
        <taxon>Verrucomicrobiales</taxon>
        <taxon>Verrucomicrobiaceae</taxon>
        <taxon>Luteolibacter</taxon>
    </lineage>
</organism>
<dbReference type="InterPro" id="IPR016040">
    <property type="entry name" value="NAD(P)-bd_dom"/>
</dbReference>
<proteinExistence type="predicted"/>
<accession>A0A934R4F2</accession>
<dbReference type="RefSeq" id="WP_200350246.1">
    <property type="nucleotide sequence ID" value="NZ_BAABHZ010000012.1"/>
</dbReference>
<dbReference type="Pfam" id="PF16363">
    <property type="entry name" value="GDP_Man_Dehyd"/>
    <property type="match status" value="1"/>
</dbReference>
<feature type="domain" description="NAD(P)-binding" evidence="1">
    <location>
        <begin position="4"/>
        <end position="303"/>
    </location>
</feature>
<dbReference type="Proteomes" id="UP000600139">
    <property type="component" value="Unassembled WGS sequence"/>
</dbReference>
<protein>
    <submittedName>
        <fullName evidence="2">GDP-mannose 4,6-dehydratase</fullName>
    </submittedName>
</protein>
<comment type="caution">
    <text evidence="2">The sequence shown here is derived from an EMBL/GenBank/DDBJ whole genome shotgun (WGS) entry which is preliminary data.</text>
</comment>
<evidence type="ECO:0000313" key="2">
    <source>
        <dbReference type="EMBL" id="MBK1815280.1"/>
    </source>
</evidence>
<evidence type="ECO:0000259" key="1">
    <source>
        <dbReference type="Pfam" id="PF16363"/>
    </source>
</evidence>
<keyword evidence="3" id="KW-1185">Reference proteome</keyword>
<dbReference type="SUPFAM" id="SSF51735">
    <property type="entry name" value="NAD(P)-binding Rossmann-fold domains"/>
    <property type="match status" value="1"/>
</dbReference>
<dbReference type="AlphaFoldDB" id="A0A934R4F2"/>
<gene>
    <name evidence="2" type="ORF">JIN84_06630</name>
</gene>
<evidence type="ECO:0000313" key="3">
    <source>
        <dbReference type="Proteomes" id="UP000600139"/>
    </source>
</evidence>
<dbReference type="Gene3D" id="3.40.50.720">
    <property type="entry name" value="NAD(P)-binding Rossmann-like Domain"/>
    <property type="match status" value="1"/>
</dbReference>
<dbReference type="PANTHER" id="PTHR43000">
    <property type="entry name" value="DTDP-D-GLUCOSE 4,6-DEHYDRATASE-RELATED"/>
    <property type="match status" value="1"/>
</dbReference>
<reference evidence="2" key="1">
    <citation type="submission" date="2021-01" db="EMBL/GenBank/DDBJ databases">
        <title>Modified the classification status of verrucomicrobia.</title>
        <authorList>
            <person name="Feng X."/>
        </authorList>
    </citation>
    <scope>NUCLEOTIDE SEQUENCE</scope>
    <source>
        <strain evidence="2">JCM 18052</strain>
    </source>
</reference>
<dbReference type="InterPro" id="IPR036291">
    <property type="entry name" value="NAD(P)-bd_dom_sf"/>
</dbReference>
<name>A0A934R4F2_9BACT</name>
<dbReference type="Gene3D" id="3.90.25.10">
    <property type="entry name" value="UDP-galactose 4-epimerase, domain 1"/>
    <property type="match status" value="1"/>
</dbReference>
<dbReference type="EMBL" id="JAENIK010000008">
    <property type="protein sequence ID" value="MBK1815280.1"/>
    <property type="molecule type" value="Genomic_DNA"/>
</dbReference>
<sequence length="313" mass="34451">MKIFITGITGMIGGEVARLARSQGHEVYGIARSSATSRMAVVEEENVLRCDILDRDALERLIARIKPDLVVHMAAQAYNGISWDMEDMTHLTNYTGTLNVLRACKLHAPQSKVLLACSSAAYGDVKPEDTPLVEERLLKPMTPYGVSKAATEALGYQYWKNFGLKVFLPRLFIHVGTGHPPATAIQNFARQLALISRGLLPPTVRVGNLTSARDFVDVRDGARALMLLAEKGDPGDPINICTGKAHTIGDLLEMLIQASGLDVEVLPDPQLMRPSDEPLLLGDNSKLKKLGWSPDYTMRETLSTVYQDWLTRI</sequence>